<feature type="non-terminal residue" evidence="2">
    <location>
        <position position="73"/>
    </location>
</feature>
<protein>
    <recommendedName>
        <fullName evidence="3">Enoyl-CoA hydratase</fullName>
    </recommendedName>
</protein>
<dbReference type="InterPro" id="IPR029045">
    <property type="entry name" value="ClpP/crotonase-like_dom_sf"/>
</dbReference>
<dbReference type="Pfam" id="PF00378">
    <property type="entry name" value="ECH_1"/>
    <property type="match status" value="1"/>
</dbReference>
<gene>
    <name evidence="2" type="ORF">S06H3_48923</name>
</gene>
<dbReference type="PANTHER" id="PTHR43802">
    <property type="entry name" value="ENOYL-COA HYDRATASE"/>
    <property type="match status" value="1"/>
</dbReference>
<dbReference type="SUPFAM" id="SSF52096">
    <property type="entry name" value="ClpP/crotonase"/>
    <property type="match status" value="1"/>
</dbReference>
<comment type="caution">
    <text evidence="2">The sequence shown here is derived from an EMBL/GenBank/DDBJ whole genome shotgun (WGS) entry which is preliminary data.</text>
</comment>
<comment type="similarity">
    <text evidence="1">Belongs to the enoyl-CoA hydratase/isomerase family.</text>
</comment>
<dbReference type="InterPro" id="IPR001753">
    <property type="entry name" value="Enoyl-CoA_hydra/iso"/>
</dbReference>
<name>X1MM49_9ZZZZ</name>
<evidence type="ECO:0008006" key="3">
    <source>
        <dbReference type="Google" id="ProtNLM"/>
    </source>
</evidence>
<evidence type="ECO:0000256" key="1">
    <source>
        <dbReference type="ARBA" id="ARBA00005254"/>
    </source>
</evidence>
<dbReference type="PANTHER" id="PTHR43802:SF1">
    <property type="entry name" value="IP11341P-RELATED"/>
    <property type="match status" value="1"/>
</dbReference>
<dbReference type="CDD" id="cd06558">
    <property type="entry name" value="crotonase-like"/>
    <property type="match status" value="1"/>
</dbReference>
<evidence type="ECO:0000313" key="2">
    <source>
        <dbReference type="EMBL" id="GAI32717.1"/>
    </source>
</evidence>
<reference evidence="2" key="1">
    <citation type="journal article" date="2014" name="Front. Microbiol.">
        <title>High frequency of phylogenetically diverse reductive dehalogenase-homologous genes in deep subseafloor sedimentary metagenomes.</title>
        <authorList>
            <person name="Kawai M."/>
            <person name="Futagami T."/>
            <person name="Toyoda A."/>
            <person name="Takaki Y."/>
            <person name="Nishi S."/>
            <person name="Hori S."/>
            <person name="Arai W."/>
            <person name="Tsubouchi T."/>
            <person name="Morono Y."/>
            <person name="Uchiyama I."/>
            <person name="Ito T."/>
            <person name="Fujiyama A."/>
            <person name="Inagaki F."/>
            <person name="Takami H."/>
        </authorList>
    </citation>
    <scope>NUCLEOTIDE SEQUENCE</scope>
    <source>
        <strain evidence="2">Expedition CK06-06</strain>
    </source>
</reference>
<dbReference type="Gene3D" id="3.90.226.10">
    <property type="entry name" value="2-enoyl-CoA Hydratase, Chain A, domain 1"/>
    <property type="match status" value="1"/>
</dbReference>
<dbReference type="AlphaFoldDB" id="X1MM49"/>
<dbReference type="EMBL" id="BARV01030849">
    <property type="protein sequence ID" value="GAI32717.1"/>
    <property type="molecule type" value="Genomic_DNA"/>
</dbReference>
<accession>X1MM49</accession>
<proteinExistence type="inferred from homology"/>
<sequence length="73" mass="8111">MYNTILVEKKGKVALVTLNRPDKLNAVNLEMRLEFLDLLDNLKVDDDVRVVVVTGAGRAFCAGADISEFEKDT</sequence>
<organism evidence="2">
    <name type="scientific">marine sediment metagenome</name>
    <dbReference type="NCBI Taxonomy" id="412755"/>
    <lineage>
        <taxon>unclassified sequences</taxon>
        <taxon>metagenomes</taxon>
        <taxon>ecological metagenomes</taxon>
    </lineage>
</organism>